<dbReference type="Proteomes" id="UP000485880">
    <property type="component" value="Unassembled WGS sequence"/>
</dbReference>
<keyword evidence="3" id="KW-1185">Reference proteome</keyword>
<sequence>MSAFGLKARRVSMEGKSLKNVATLWLVLSLLLIGAPLSADEEPTFTLEFHDGKVAPLRVEVPANTRFKLELRNTGDTPAEFESAELRKEKVLAPNSTSILVFRTLDPGEYQFFDDFHPDAPKAVIIAK</sequence>
<proteinExistence type="predicted"/>
<reference evidence="2 3" key="1">
    <citation type="submission" date="2019-05" db="EMBL/GenBank/DDBJ databases">
        <authorList>
            <person name="Farhan Ul Haque M."/>
        </authorList>
    </citation>
    <scope>NUCLEOTIDE SEQUENCE [LARGE SCALE GENOMIC DNA]</scope>
    <source>
        <strain evidence="2">2</strain>
    </source>
</reference>
<feature type="domain" description="EfeO-type cupredoxin-like" evidence="1">
    <location>
        <begin position="26"/>
        <end position="127"/>
    </location>
</feature>
<dbReference type="Pfam" id="PF13473">
    <property type="entry name" value="Cupredoxin_1"/>
    <property type="match status" value="1"/>
</dbReference>
<comment type="caution">
    <text evidence="2">The sequence shown here is derived from an EMBL/GenBank/DDBJ whole genome shotgun (WGS) entry which is preliminary data.</text>
</comment>
<dbReference type="InterPro" id="IPR028096">
    <property type="entry name" value="EfeO_Cupredoxin"/>
</dbReference>
<protein>
    <submittedName>
        <fullName evidence="2">Cupredoxin-like domain-containing protein</fullName>
    </submittedName>
</protein>
<gene>
    <name evidence="2" type="ORF">MPC4_50097</name>
</gene>
<dbReference type="Gene3D" id="2.60.40.420">
    <property type="entry name" value="Cupredoxins - blue copper proteins"/>
    <property type="match status" value="1"/>
</dbReference>
<name>A0A8B6MC12_METTU</name>
<accession>A0A8B6MC12</accession>
<evidence type="ECO:0000313" key="2">
    <source>
        <dbReference type="EMBL" id="VTZ51789.1"/>
    </source>
</evidence>
<organism evidence="2 3">
    <name type="scientific">Methylocella tundrae</name>
    <dbReference type="NCBI Taxonomy" id="227605"/>
    <lineage>
        <taxon>Bacteria</taxon>
        <taxon>Pseudomonadati</taxon>
        <taxon>Pseudomonadota</taxon>
        <taxon>Alphaproteobacteria</taxon>
        <taxon>Hyphomicrobiales</taxon>
        <taxon>Beijerinckiaceae</taxon>
        <taxon>Methylocella</taxon>
    </lineage>
</organism>
<dbReference type="InterPro" id="IPR008972">
    <property type="entry name" value="Cupredoxin"/>
</dbReference>
<dbReference type="SUPFAM" id="SSF49503">
    <property type="entry name" value="Cupredoxins"/>
    <property type="match status" value="1"/>
</dbReference>
<evidence type="ECO:0000259" key="1">
    <source>
        <dbReference type="Pfam" id="PF13473"/>
    </source>
</evidence>
<dbReference type="AlphaFoldDB" id="A0A8B6MC12"/>
<dbReference type="EMBL" id="CABFMQ020000109">
    <property type="protein sequence ID" value="VTZ51789.1"/>
    <property type="molecule type" value="Genomic_DNA"/>
</dbReference>
<evidence type="ECO:0000313" key="3">
    <source>
        <dbReference type="Proteomes" id="UP000485880"/>
    </source>
</evidence>